<evidence type="ECO:0000313" key="2">
    <source>
        <dbReference type="EMBL" id="MDP9611270.1"/>
    </source>
</evidence>
<dbReference type="Proteomes" id="UP001234880">
    <property type="component" value="Unassembled WGS sequence"/>
</dbReference>
<feature type="region of interest" description="Disordered" evidence="1">
    <location>
        <begin position="48"/>
        <end position="69"/>
    </location>
</feature>
<dbReference type="EMBL" id="JAURUE010000001">
    <property type="protein sequence ID" value="MDP9611270.1"/>
    <property type="molecule type" value="Genomic_DNA"/>
</dbReference>
<accession>A0ABT9KSY9</accession>
<gene>
    <name evidence="2" type="ORF">JOF35_003547</name>
</gene>
<evidence type="ECO:0000256" key="1">
    <source>
        <dbReference type="SAM" id="MobiDB-lite"/>
    </source>
</evidence>
<name>A0ABT9KSY9_9ACTN</name>
<keyword evidence="3" id="KW-1185">Reference proteome</keyword>
<organism evidence="2 3">
    <name type="scientific">Streptomyces demainii</name>
    <dbReference type="NCBI Taxonomy" id="588122"/>
    <lineage>
        <taxon>Bacteria</taxon>
        <taxon>Bacillati</taxon>
        <taxon>Actinomycetota</taxon>
        <taxon>Actinomycetes</taxon>
        <taxon>Kitasatosporales</taxon>
        <taxon>Streptomycetaceae</taxon>
        <taxon>Streptomyces</taxon>
    </lineage>
</organism>
<protein>
    <submittedName>
        <fullName evidence="2">Uncharacterized protein</fullName>
    </submittedName>
</protein>
<reference evidence="2 3" key="1">
    <citation type="submission" date="2023-07" db="EMBL/GenBank/DDBJ databases">
        <title>Sequencing the genomes of 1000 actinobacteria strains.</title>
        <authorList>
            <person name="Klenk H.-P."/>
        </authorList>
    </citation>
    <scope>NUCLEOTIDE SEQUENCE [LARGE SCALE GENOMIC DNA]</scope>
    <source>
        <strain evidence="2 3">DSM 41600</strain>
    </source>
</reference>
<dbReference type="RefSeq" id="WP_062008060.1">
    <property type="nucleotide sequence ID" value="NZ_JAURUE010000001.1"/>
</dbReference>
<comment type="caution">
    <text evidence="2">The sequence shown here is derived from an EMBL/GenBank/DDBJ whole genome shotgun (WGS) entry which is preliminary data.</text>
</comment>
<evidence type="ECO:0000313" key="3">
    <source>
        <dbReference type="Proteomes" id="UP001234880"/>
    </source>
</evidence>
<sequence length="69" mass="7648">MTFWNEHGRKTLVMGEEHQRPISAETLRKRFHVGAARSRMLVTMVRSANAPQPPGGKKVADVDISGFGT</sequence>
<proteinExistence type="predicted"/>